<keyword evidence="14" id="KW-1185">Reference proteome</keyword>
<dbReference type="SUPFAM" id="SSF52374">
    <property type="entry name" value="Nucleotidylyl transferase"/>
    <property type="match status" value="1"/>
</dbReference>
<keyword evidence="7" id="KW-0594">Phospholipid biosynthesis</keyword>
<gene>
    <name evidence="13" type="ORF">INT44_002997</name>
</gene>
<keyword evidence="4" id="KW-0808">Transferase</keyword>
<dbReference type="InterPro" id="IPR041723">
    <property type="entry name" value="CCT"/>
</dbReference>
<evidence type="ECO:0000256" key="7">
    <source>
        <dbReference type="ARBA" id="ARBA00023209"/>
    </source>
</evidence>
<dbReference type="EC" id="2.7.7.15" evidence="10"/>
<evidence type="ECO:0000256" key="3">
    <source>
        <dbReference type="ARBA" id="ARBA00022516"/>
    </source>
</evidence>
<keyword evidence="6" id="KW-0443">Lipid metabolism</keyword>
<dbReference type="EMBL" id="JAEPRA010000004">
    <property type="protein sequence ID" value="KAG2186771.1"/>
    <property type="molecule type" value="Genomic_DNA"/>
</dbReference>
<evidence type="ECO:0000256" key="11">
    <source>
        <dbReference type="SAM" id="MobiDB-lite"/>
    </source>
</evidence>
<proteinExistence type="inferred from homology"/>
<dbReference type="Pfam" id="PF01467">
    <property type="entry name" value="CTP_transf_like"/>
    <property type="match status" value="1"/>
</dbReference>
<evidence type="ECO:0000256" key="5">
    <source>
        <dbReference type="ARBA" id="ARBA00022695"/>
    </source>
</evidence>
<feature type="domain" description="Cytidyltransferase-like" evidence="12">
    <location>
        <begin position="64"/>
        <end position="192"/>
    </location>
</feature>
<comment type="pathway">
    <text evidence="9">Phospholipid metabolism; phosphatidylcholine biosynthesis; phosphatidylcholine from phosphocholine: step 1/2.</text>
</comment>
<feature type="region of interest" description="Disordered" evidence="11">
    <location>
        <begin position="281"/>
        <end position="313"/>
    </location>
</feature>
<comment type="similarity">
    <text evidence="2">Belongs to the cytidylyltransferase family.</text>
</comment>
<evidence type="ECO:0000313" key="14">
    <source>
        <dbReference type="Proteomes" id="UP000612746"/>
    </source>
</evidence>
<dbReference type="InterPro" id="IPR004821">
    <property type="entry name" value="Cyt_trans-like"/>
</dbReference>
<name>A0A8H7UI56_9FUNG</name>
<accession>A0A8H7UI56</accession>
<dbReference type="InterPro" id="IPR014729">
    <property type="entry name" value="Rossmann-like_a/b/a_fold"/>
</dbReference>
<feature type="region of interest" description="Disordered" evidence="11">
    <location>
        <begin position="1"/>
        <end position="37"/>
    </location>
</feature>
<evidence type="ECO:0000313" key="13">
    <source>
        <dbReference type="EMBL" id="KAG2186771.1"/>
    </source>
</evidence>
<evidence type="ECO:0000256" key="1">
    <source>
        <dbReference type="ARBA" id="ARBA00005189"/>
    </source>
</evidence>
<dbReference type="OrthoDB" id="17102at2759"/>
<evidence type="ECO:0000259" key="12">
    <source>
        <dbReference type="Pfam" id="PF01467"/>
    </source>
</evidence>
<dbReference type="FunFam" id="3.40.50.620:FF:000016">
    <property type="entry name" value="Putative choline-phosphate cytidylyltransferase B"/>
    <property type="match status" value="1"/>
</dbReference>
<dbReference type="GO" id="GO:0005635">
    <property type="term" value="C:nuclear envelope"/>
    <property type="evidence" value="ECO:0007669"/>
    <property type="project" value="TreeGrafter"/>
</dbReference>
<protein>
    <recommendedName>
        <fullName evidence="10">choline-phosphate cytidylyltransferase</fullName>
        <ecNumber evidence="10">2.7.7.15</ecNumber>
    </recommendedName>
</protein>
<dbReference type="NCBIfam" id="TIGR00125">
    <property type="entry name" value="cyt_tran_rel"/>
    <property type="match status" value="1"/>
</dbReference>
<evidence type="ECO:0000256" key="10">
    <source>
        <dbReference type="ARBA" id="ARBA00026101"/>
    </source>
</evidence>
<reference evidence="13" key="1">
    <citation type="submission" date="2020-12" db="EMBL/GenBank/DDBJ databases">
        <title>Metabolic potential, ecology and presence of endohyphal bacteria is reflected in genomic diversity of Mucoromycotina.</title>
        <authorList>
            <person name="Muszewska A."/>
            <person name="Okrasinska A."/>
            <person name="Steczkiewicz K."/>
            <person name="Drgas O."/>
            <person name="Orlowska M."/>
            <person name="Perlinska-Lenart U."/>
            <person name="Aleksandrzak-Piekarczyk T."/>
            <person name="Szatraj K."/>
            <person name="Zielenkiewicz U."/>
            <person name="Pilsyk S."/>
            <person name="Malc E."/>
            <person name="Mieczkowski P."/>
            <person name="Kruszewska J.S."/>
            <person name="Biernat P."/>
            <person name="Pawlowska J."/>
        </authorList>
    </citation>
    <scope>NUCLEOTIDE SEQUENCE</scope>
    <source>
        <strain evidence="13">WA0000051536</strain>
    </source>
</reference>
<keyword evidence="5" id="KW-0548">Nucleotidyltransferase</keyword>
<sequence>MDQQAFSRDASDEDNTELTPDTLPPRLSKRSKTDEELDQALPAPQAAYDFKINPPPKGRSVRIYCDGIYDLFHFGHAKALEQAKKAFPDVYLLVGVCSDAETHKRKGKTVMTDIERYEAVRHCKWVDEVVTNAPWTVTQQFLDEHRIDYVAHDADPYQSKESGDVYAFVKEQGRFLPTKRTEGISTSDLITRIVRDYDAYLRRNLERGVSAKELNISFFKEQEIKTKKNLQQIRETVKDTVVIWEGRRNEFVRGFAGLFGTDGMVVSIYTVVPSHTCTVPLTGASAPSSREHSEDEATTSKSETDVEAESDPN</sequence>
<dbReference type="Proteomes" id="UP000612746">
    <property type="component" value="Unassembled WGS sequence"/>
</dbReference>
<keyword evidence="3" id="KW-0444">Lipid biosynthesis</keyword>
<organism evidence="13 14">
    <name type="scientific">Umbelopsis vinacea</name>
    <dbReference type="NCBI Taxonomy" id="44442"/>
    <lineage>
        <taxon>Eukaryota</taxon>
        <taxon>Fungi</taxon>
        <taxon>Fungi incertae sedis</taxon>
        <taxon>Mucoromycota</taxon>
        <taxon>Mucoromycotina</taxon>
        <taxon>Umbelopsidomycetes</taxon>
        <taxon>Umbelopsidales</taxon>
        <taxon>Umbelopsidaceae</taxon>
        <taxon>Umbelopsis</taxon>
    </lineage>
</organism>
<keyword evidence="8" id="KW-1208">Phospholipid metabolism</keyword>
<comment type="pathway">
    <text evidence="1">Lipid metabolism.</text>
</comment>
<dbReference type="AlphaFoldDB" id="A0A8H7UI56"/>
<dbReference type="GO" id="GO:0004105">
    <property type="term" value="F:choline-phosphate cytidylyltransferase activity"/>
    <property type="evidence" value="ECO:0007669"/>
    <property type="project" value="UniProtKB-EC"/>
</dbReference>
<evidence type="ECO:0000256" key="6">
    <source>
        <dbReference type="ARBA" id="ARBA00023098"/>
    </source>
</evidence>
<evidence type="ECO:0000256" key="2">
    <source>
        <dbReference type="ARBA" id="ARBA00010101"/>
    </source>
</evidence>
<evidence type="ECO:0000256" key="4">
    <source>
        <dbReference type="ARBA" id="ARBA00022679"/>
    </source>
</evidence>
<dbReference type="PANTHER" id="PTHR10739:SF13">
    <property type="entry name" value="CHOLINE-PHOSPHATE CYTIDYLYLTRANSFERASE"/>
    <property type="match status" value="1"/>
</dbReference>
<comment type="caution">
    <text evidence="13">The sequence shown here is derived from an EMBL/GenBank/DDBJ whole genome shotgun (WGS) entry which is preliminary data.</text>
</comment>
<dbReference type="GO" id="GO:0031210">
    <property type="term" value="F:phosphatidylcholine binding"/>
    <property type="evidence" value="ECO:0007669"/>
    <property type="project" value="TreeGrafter"/>
</dbReference>
<dbReference type="InterPro" id="IPR045049">
    <property type="entry name" value="Pcy1-like"/>
</dbReference>
<evidence type="ECO:0000256" key="9">
    <source>
        <dbReference type="ARBA" id="ARBA00025706"/>
    </source>
</evidence>
<evidence type="ECO:0000256" key="8">
    <source>
        <dbReference type="ARBA" id="ARBA00023264"/>
    </source>
</evidence>
<dbReference type="CDD" id="cd02174">
    <property type="entry name" value="CCT"/>
    <property type="match status" value="1"/>
</dbReference>
<dbReference type="Gene3D" id="3.40.50.620">
    <property type="entry name" value="HUPs"/>
    <property type="match status" value="1"/>
</dbReference>
<dbReference type="PANTHER" id="PTHR10739">
    <property type="entry name" value="CYTIDYLYLTRANSFERASE"/>
    <property type="match status" value="1"/>
</dbReference>